<accession>A0ABN9PAV6</accession>
<evidence type="ECO:0000256" key="1">
    <source>
        <dbReference type="SAM" id="MobiDB-lite"/>
    </source>
</evidence>
<proteinExistence type="predicted"/>
<reference evidence="2" key="1">
    <citation type="submission" date="2023-10" db="EMBL/GenBank/DDBJ databases">
        <authorList>
            <person name="Chen Y."/>
            <person name="Shah S."/>
            <person name="Dougan E. K."/>
            <person name="Thang M."/>
            <person name="Chan C."/>
        </authorList>
    </citation>
    <scope>NUCLEOTIDE SEQUENCE [LARGE SCALE GENOMIC DNA]</scope>
</reference>
<name>A0ABN9PAV6_9DINO</name>
<gene>
    <name evidence="2" type="ORF">PCOR1329_LOCUS1347</name>
</gene>
<dbReference type="Proteomes" id="UP001189429">
    <property type="component" value="Unassembled WGS sequence"/>
</dbReference>
<evidence type="ECO:0000313" key="3">
    <source>
        <dbReference type="Proteomes" id="UP001189429"/>
    </source>
</evidence>
<feature type="region of interest" description="Disordered" evidence="1">
    <location>
        <begin position="1"/>
        <end position="23"/>
    </location>
</feature>
<sequence>MPAAKNEEELPLAGSEKPAHERAADDLVNEAFMKAAAMSAIAGVRIGHGGPFGASIVRDGVLIACAPRPIPPPTFPLAFGT</sequence>
<protein>
    <recommendedName>
        <fullName evidence="4">CMP/dCMP-type deaminase domain-containing protein</fullName>
    </recommendedName>
</protein>
<evidence type="ECO:0000313" key="2">
    <source>
        <dbReference type="EMBL" id="CAK0789944.1"/>
    </source>
</evidence>
<evidence type="ECO:0008006" key="4">
    <source>
        <dbReference type="Google" id="ProtNLM"/>
    </source>
</evidence>
<organism evidence="2 3">
    <name type="scientific">Prorocentrum cordatum</name>
    <dbReference type="NCBI Taxonomy" id="2364126"/>
    <lineage>
        <taxon>Eukaryota</taxon>
        <taxon>Sar</taxon>
        <taxon>Alveolata</taxon>
        <taxon>Dinophyceae</taxon>
        <taxon>Prorocentrales</taxon>
        <taxon>Prorocentraceae</taxon>
        <taxon>Prorocentrum</taxon>
    </lineage>
</organism>
<comment type="caution">
    <text evidence="2">The sequence shown here is derived from an EMBL/GenBank/DDBJ whole genome shotgun (WGS) entry which is preliminary data.</text>
</comment>
<keyword evidence="3" id="KW-1185">Reference proteome</keyword>
<dbReference type="EMBL" id="CAUYUJ010000326">
    <property type="protein sequence ID" value="CAK0789944.1"/>
    <property type="molecule type" value="Genomic_DNA"/>
</dbReference>